<sequence>MVQNTSSNSTLGCLSRMLTESIHTDVMINTADGVLKAHKAVLSACSPVVERMFRHDHKEKKSSVIDIEDMSLEACSALLGFMYGTIRQDQFWKYRLSLLAAANKYSISNIRDCCEESLLEDINSGNVLERLHIAWLYQLDKLKKGCLTYLFDFGKIYDVRDEIDSFFLHADRELMLEIFQEIHTAFKPM</sequence>
<dbReference type="InterPro" id="IPR011333">
    <property type="entry name" value="SKP1/BTB/POZ_sf"/>
</dbReference>
<dbReference type="CDD" id="cd18186">
    <property type="entry name" value="BTB_POZ_ZBTB_KLHL-like"/>
    <property type="match status" value="1"/>
</dbReference>
<organism evidence="3">
    <name type="scientific">Arundo donax</name>
    <name type="common">Giant reed</name>
    <name type="synonym">Donax arundinaceus</name>
    <dbReference type="NCBI Taxonomy" id="35708"/>
    <lineage>
        <taxon>Eukaryota</taxon>
        <taxon>Viridiplantae</taxon>
        <taxon>Streptophyta</taxon>
        <taxon>Embryophyta</taxon>
        <taxon>Tracheophyta</taxon>
        <taxon>Spermatophyta</taxon>
        <taxon>Magnoliopsida</taxon>
        <taxon>Liliopsida</taxon>
        <taxon>Poales</taxon>
        <taxon>Poaceae</taxon>
        <taxon>PACMAD clade</taxon>
        <taxon>Arundinoideae</taxon>
        <taxon>Arundineae</taxon>
        <taxon>Arundo</taxon>
    </lineage>
</organism>
<dbReference type="SMART" id="SM00225">
    <property type="entry name" value="BTB"/>
    <property type="match status" value="1"/>
</dbReference>
<evidence type="ECO:0000259" key="2">
    <source>
        <dbReference type="PROSITE" id="PS50097"/>
    </source>
</evidence>
<dbReference type="PANTHER" id="PTHR46672:SF1">
    <property type="entry name" value="OS08G0103600 PROTEIN"/>
    <property type="match status" value="1"/>
</dbReference>
<evidence type="ECO:0000256" key="1">
    <source>
        <dbReference type="ARBA" id="ARBA00004906"/>
    </source>
</evidence>
<dbReference type="PROSITE" id="PS50097">
    <property type="entry name" value="BTB"/>
    <property type="match status" value="1"/>
</dbReference>
<accession>A0A0A9ERN7</accession>
<dbReference type="Pfam" id="PF00651">
    <property type="entry name" value="BTB"/>
    <property type="match status" value="1"/>
</dbReference>
<dbReference type="PANTHER" id="PTHR46672">
    <property type="entry name" value="OS08G0495500 PROTEIN-RELATED"/>
    <property type="match status" value="1"/>
</dbReference>
<proteinExistence type="predicted"/>
<dbReference type="InterPro" id="IPR044714">
    <property type="entry name" value="AtSIBP1-like"/>
</dbReference>
<reference evidence="3" key="1">
    <citation type="submission" date="2014-09" db="EMBL/GenBank/DDBJ databases">
        <authorList>
            <person name="Magalhaes I.L.F."/>
            <person name="Oliveira U."/>
            <person name="Santos F.R."/>
            <person name="Vidigal T.H.D.A."/>
            <person name="Brescovit A.D."/>
            <person name="Santos A.J."/>
        </authorList>
    </citation>
    <scope>NUCLEOTIDE SEQUENCE</scope>
    <source>
        <tissue evidence="3">Shoot tissue taken approximately 20 cm above the soil surface</tissue>
    </source>
</reference>
<feature type="domain" description="BTB" evidence="2">
    <location>
        <begin position="24"/>
        <end position="83"/>
    </location>
</feature>
<dbReference type="Gene3D" id="3.30.710.10">
    <property type="entry name" value="Potassium Channel Kv1.1, Chain A"/>
    <property type="match status" value="1"/>
</dbReference>
<name>A0A0A9ERN7_ARUDO</name>
<dbReference type="AlphaFoldDB" id="A0A0A9ERN7"/>
<dbReference type="EMBL" id="GBRH01194476">
    <property type="protein sequence ID" value="JAE03420.1"/>
    <property type="molecule type" value="Transcribed_RNA"/>
</dbReference>
<reference evidence="3" key="2">
    <citation type="journal article" date="2015" name="Data Brief">
        <title>Shoot transcriptome of the giant reed, Arundo donax.</title>
        <authorList>
            <person name="Barrero R.A."/>
            <person name="Guerrero F.D."/>
            <person name="Moolhuijzen P."/>
            <person name="Goolsby J.A."/>
            <person name="Tidwell J."/>
            <person name="Bellgard S.E."/>
            <person name="Bellgard M.I."/>
        </authorList>
    </citation>
    <scope>NUCLEOTIDE SEQUENCE</scope>
    <source>
        <tissue evidence="3">Shoot tissue taken approximately 20 cm above the soil surface</tissue>
    </source>
</reference>
<dbReference type="SUPFAM" id="SSF54695">
    <property type="entry name" value="POZ domain"/>
    <property type="match status" value="1"/>
</dbReference>
<comment type="pathway">
    <text evidence="1">Protein modification; protein ubiquitination.</text>
</comment>
<evidence type="ECO:0000313" key="3">
    <source>
        <dbReference type="EMBL" id="JAE03420.1"/>
    </source>
</evidence>
<dbReference type="InterPro" id="IPR000210">
    <property type="entry name" value="BTB/POZ_dom"/>
</dbReference>
<protein>
    <recommendedName>
        <fullName evidence="2">BTB domain-containing protein</fullName>
    </recommendedName>
</protein>